<sequence length="311" mass="31614">MSLLTDWASSTSVLLFGPPAPVQKDPPPSVPVTAPPPTRATSVKAALLRPNLGLTDPKADKMSATTKASAKSDELPLPPPPEQDHTASSLLISTGASAISLLGSAVLGIGSAAVSALSAGPDEAKAAQAKDVSQQPAPETTMLGSLSTALLAQAASARTAAIDTVTASAASLAATASHALTDAAASTLDYATAKPPAPPTAQPGFPAAAPRRASTLPVQYTASGEPFSSDPSISAMQRIPDRACTNALCCSAPDVLRAVHDEAQCICYAARQDECTCACHANTKAQSGHFHRVEQLVKGTKRVVRDIKNVL</sequence>
<feature type="region of interest" description="Disordered" evidence="1">
    <location>
        <begin position="15"/>
        <end position="87"/>
    </location>
</feature>
<dbReference type="AlphaFoldDB" id="A0A2N8UIE5"/>
<proteinExistence type="predicted"/>
<dbReference type="EMBL" id="LT795065">
    <property type="protein sequence ID" value="SJX64548.1"/>
    <property type="molecule type" value="Genomic_DNA"/>
</dbReference>
<reference evidence="2 3" key="1">
    <citation type="submission" date="2017-02" db="EMBL/GenBank/DDBJ databases">
        <authorList>
            <person name="Peterson S.W."/>
        </authorList>
    </citation>
    <scope>NUCLEOTIDE SEQUENCE [LARGE SCALE GENOMIC DNA]</scope>
    <source>
        <strain evidence="2 3">SRS1_H2-8</strain>
    </source>
</reference>
<name>A0A2N8UIE5_9BASI</name>
<organism evidence="2 3">
    <name type="scientific">Sporisorium reilianum f. sp. reilianum</name>
    <dbReference type="NCBI Taxonomy" id="72559"/>
    <lineage>
        <taxon>Eukaryota</taxon>
        <taxon>Fungi</taxon>
        <taxon>Dikarya</taxon>
        <taxon>Basidiomycota</taxon>
        <taxon>Ustilaginomycotina</taxon>
        <taxon>Ustilaginomycetes</taxon>
        <taxon>Ustilaginales</taxon>
        <taxon>Ustilaginaceae</taxon>
        <taxon>Sporisorium</taxon>
    </lineage>
</organism>
<gene>
    <name evidence="2" type="ORF">SRS1_15131</name>
</gene>
<accession>A0A2N8UIE5</accession>
<evidence type="ECO:0000256" key="1">
    <source>
        <dbReference type="SAM" id="MobiDB-lite"/>
    </source>
</evidence>
<feature type="compositionally biased region" description="Pro residues" evidence="1">
    <location>
        <begin position="18"/>
        <end position="38"/>
    </location>
</feature>
<dbReference type="Proteomes" id="UP000239563">
    <property type="component" value="Chromosome XII"/>
</dbReference>
<protein>
    <submittedName>
        <fullName evidence="2">Uncharacterized protein</fullName>
    </submittedName>
</protein>
<evidence type="ECO:0000313" key="2">
    <source>
        <dbReference type="EMBL" id="SJX64548.1"/>
    </source>
</evidence>
<evidence type="ECO:0000313" key="3">
    <source>
        <dbReference type="Proteomes" id="UP000239563"/>
    </source>
</evidence>